<dbReference type="Pfam" id="PF19288">
    <property type="entry name" value="CofH_C"/>
    <property type="match status" value="1"/>
</dbReference>
<gene>
    <name evidence="5" type="ORF">BN11_4930012</name>
</gene>
<organism evidence="5 6">
    <name type="scientific">Nostocoides australiense Ben110</name>
    <dbReference type="NCBI Taxonomy" id="1193182"/>
    <lineage>
        <taxon>Bacteria</taxon>
        <taxon>Bacillati</taxon>
        <taxon>Actinomycetota</taxon>
        <taxon>Actinomycetes</taxon>
        <taxon>Micrococcales</taxon>
        <taxon>Intrasporangiaceae</taxon>
        <taxon>Nostocoides</taxon>
    </lineage>
</organism>
<feature type="domain" description="CofH/MqnC-like C-terminal" evidence="4">
    <location>
        <begin position="46"/>
        <end position="166"/>
    </location>
</feature>
<feature type="compositionally biased region" description="Basic residues" evidence="3">
    <location>
        <begin position="1"/>
        <end position="14"/>
    </location>
</feature>
<dbReference type="STRING" id="1193182.BN11_4930012"/>
<keyword evidence="2" id="KW-0408">Iron</keyword>
<sequence length="175" mass="19341">MAGHPRSRTRRRSVRQCDHDVRLDRTTRARGPAHRAQPRPAGAHRGFTPFVGLPFVQMVAPGYLKRAARRGPAWRETVLANAVARIAYHRIMESTHASWVKLGLAGASQLLRAGVNDLGDTLTDENNCRAAGAAHGQSLLPDDFVELALDRGRKVRKRTSLYEWLPQSIGPVEAP</sequence>
<reference evidence="5 6" key="1">
    <citation type="journal article" date="2013" name="ISME J.">
        <title>A metabolic model for members of the genus Tetrasphaera involved in enhanced biological phosphorus removal.</title>
        <authorList>
            <person name="Kristiansen R."/>
            <person name="Nguyen H.T.T."/>
            <person name="Saunders A.M."/>
            <person name="Nielsen J.L."/>
            <person name="Wimmer R."/>
            <person name="Le V.Q."/>
            <person name="McIlroy S.J."/>
            <person name="Petrovski S."/>
            <person name="Seviour R.J."/>
            <person name="Calteau A."/>
            <person name="Nielsen K.L."/>
            <person name="Nielsen P.H."/>
        </authorList>
    </citation>
    <scope>NUCLEOTIDE SEQUENCE [LARGE SCALE GENOMIC DNA]</scope>
    <source>
        <strain evidence="5 6">Ben110</strain>
    </source>
</reference>
<dbReference type="PANTHER" id="PTHR43076:SF1">
    <property type="entry name" value="LIPOYL SYNTHASE 2"/>
    <property type="match status" value="1"/>
</dbReference>
<dbReference type="InterPro" id="IPR034405">
    <property type="entry name" value="F420"/>
</dbReference>
<feature type="region of interest" description="Disordered" evidence="3">
    <location>
        <begin position="1"/>
        <end position="44"/>
    </location>
</feature>
<name>W6K1K3_9MICO</name>
<keyword evidence="6" id="KW-1185">Reference proteome</keyword>
<dbReference type="EMBL" id="CAJA01000438">
    <property type="protein sequence ID" value="CCH74885.1"/>
    <property type="molecule type" value="Genomic_DNA"/>
</dbReference>
<evidence type="ECO:0000256" key="3">
    <source>
        <dbReference type="SAM" id="MobiDB-lite"/>
    </source>
</evidence>
<feature type="compositionally biased region" description="Basic and acidic residues" evidence="3">
    <location>
        <begin position="15"/>
        <end position="27"/>
    </location>
</feature>
<keyword evidence="2" id="KW-0479">Metal-binding</keyword>
<dbReference type="GO" id="GO:0044689">
    <property type="term" value="F:7,8-didemethyl-8-hydroxy-5-deazariboflavin synthase activity"/>
    <property type="evidence" value="ECO:0007669"/>
    <property type="project" value="TreeGrafter"/>
</dbReference>
<proteinExistence type="predicted"/>
<dbReference type="AlphaFoldDB" id="W6K1K3"/>
<dbReference type="PANTHER" id="PTHR43076">
    <property type="entry name" value="FO SYNTHASE (COFH)"/>
    <property type="match status" value="1"/>
</dbReference>
<dbReference type="InterPro" id="IPR045567">
    <property type="entry name" value="CofH/MnqC-like_C"/>
</dbReference>
<evidence type="ECO:0000259" key="4">
    <source>
        <dbReference type="Pfam" id="PF19288"/>
    </source>
</evidence>
<comment type="cofactor">
    <cofactor evidence="1">
        <name>[4Fe-4S] cluster</name>
        <dbReference type="ChEBI" id="CHEBI:49883"/>
    </cofactor>
</comment>
<dbReference type="GO" id="GO:0051539">
    <property type="term" value="F:4 iron, 4 sulfur cluster binding"/>
    <property type="evidence" value="ECO:0007669"/>
    <property type="project" value="UniProtKB-KW"/>
</dbReference>
<keyword evidence="2" id="KW-0004">4Fe-4S</keyword>
<evidence type="ECO:0000256" key="1">
    <source>
        <dbReference type="ARBA" id="ARBA00001966"/>
    </source>
</evidence>
<dbReference type="Proteomes" id="UP000035763">
    <property type="component" value="Unassembled WGS sequence"/>
</dbReference>
<comment type="caution">
    <text evidence="5">The sequence shown here is derived from an EMBL/GenBank/DDBJ whole genome shotgun (WGS) entry which is preliminary data.</text>
</comment>
<evidence type="ECO:0000313" key="5">
    <source>
        <dbReference type="EMBL" id="CCH74885.1"/>
    </source>
</evidence>
<evidence type="ECO:0000313" key="6">
    <source>
        <dbReference type="Proteomes" id="UP000035763"/>
    </source>
</evidence>
<evidence type="ECO:0000256" key="2">
    <source>
        <dbReference type="ARBA" id="ARBA00022485"/>
    </source>
</evidence>
<keyword evidence="2" id="KW-0411">Iron-sulfur</keyword>
<accession>W6K1K3</accession>
<protein>
    <recommendedName>
        <fullName evidence="4">CofH/MqnC-like C-terminal domain-containing protein</fullName>
    </recommendedName>
</protein>